<feature type="chain" id="PRO_5036903044" description="T9SS C-terminal target domain-containing protein" evidence="1">
    <location>
        <begin position="20"/>
        <end position="258"/>
    </location>
</feature>
<reference evidence="2" key="1">
    <citation type="submission" date="2021-02" db="EMBL/GenBank/DDBJ databases">
        <title>Fulvivirga sp. S481 isolated from sea water.</title>
        <authorList>
            <person name="Bae S.S."/>
            <person name="Baek K."/>
        </authorList>
    </citation>
    <scope>NUCLEOTIDE SEQUENCE</scope>
    <source>
        <strain evidence="2">S481</strain>
    </source>
</reference>
<accession>A0A974WIL7</accession>
<evidence type="ECO:0000313" key="3">
    <source>
        <dbReference type="Proteomes" id="UP000662783"/>
    </source>
</evidence>
<dbReference type="Proteomes" id="UP000662783">
    <property type="component" value="Chromosome"/>
</dbReference>
<proteinExistence type="predicted"/>
<dbReference type="RefSeq" id="WP_205721344.1">
    <property type="nucleotide sequence ID" value="NZ_CP070608.1"/>
</dbReference>
<dbReference type="AlphaFoldDB" id="A0A974WIL7"/>
<organism evidence="2 3">
    <name type="scientific">Fulvivirga lutea</name>
    <dbReference type="NCBI Taxonomy" id="2810512"/>
    <lineage>
        <taxon>Bacteria</taxon>
        <taxon>Pseudomonadati</taxon>
        <taxon>Bacteroidota</taxon>
        <taxon>Cytophagia</taxon>
        <taxon>Cytophagales</taxon>
        <taxon>Fulvivirgaceae</taxon>
        <taxon>Fulvivirga</taxon>
    </lineage>
</organism>
<protein>
    <recommendedName>
        <fullName evidence="4">T9SS C-terminal target domain-containing protein</fullName>
    </recommendedName>
</protein>
<keyword evidence="1" id="KW-0732">Signal</keyword>
<feature type="signal peptide" evidence="1">
    <location>
        <begin position="1"/>
        <end position="19"/>
    </location>
</feature>
<evidence type="ECO:0000256" key="1">
    <source>
        <dbReference type="SAM" id="SignalP"/>
    </source>
</evidence>
<dbReference type="KEGG" id="fuv:JR347_14685"/>
<keyword evidence="3" id="KW-1185">Reference proteome</keyword>
<name>A0A974WIL7_9BACT</name>
<evidence type="ECO:0000313" key="2">
    <source>
        <dbReference type="EMBL" id="QSE96830.1"/>
    </source>
</evidence>
<evidence type="ECO:0008006" key="4">
    <source>
        <dbReference type="Google" id="ProtNLM"/>
    </source>
</evidence>
<sequence length="258" mass="29093">MIIRIVFILLCLSPLTSKAGELLITGTYQGKDIYVQNPYDKENKKFCTTAVFVNGIKVFDNPSITAFKIDLSGFSKDEQVTIKLEYTGNCTPTIVNPDALVSKGTFQFTNINSDNNSVTWSVVGEVKGGEYYLYHKLANKDFIVYDTIPSRGGDGLISYSRQPIHKQGENVYKVVYNYKSESKESSEVRFTATENFITFYPQIATTSLALSDTTTYAIESFFGKTVKKGEGKEINLTDLKPGKYYLVIQNRKQQFIKR</sequence>
<gene>
    <name evidence="2" type="ORF">JR347_14685</name>
</gene>
<dbReference type="EMBL" id="CP070608">
    <property type="protein sequence ID" value="QSE96830.1"/>
    <property type="molecule type" value="Genomic_DNA"/>
</dbReference>